<reference evidence="2" key="2">
    <citation type="submission" date="2013-10" db="EMBL/GenBank/DDBJ databases">
        <authorList>
            <person name="Aslett M."/>
        </authorList>
    </citation>
    <scope>NUCLEOTIDE SEQUENCE [LARGE SCALE GENOMIC DNA]</scope>
    <source>
        <strain evidence="2">Houghton</strain>
    </source>
</reference>
<keyword evidence="3" id="KW-1185">Reference proteome</keyword>
<gene>
    <name evidence="2" type="ORF">EMH_0009450</name>
</gene>
<organism evidence="2 3">
    <name type="scientific">Eimeria mitis</name>
    <dbReference type="NCBI Taxonomy" id="44415"/>
    <lineage>
        <taxon>Eukaryota</taxon>
        <taxon>Sar</taxon>
        <taxon>Alveolata</taxon>
        <taxon>Apicomplexa</taxon>
        <taxon>Conoidasida</taxon>
        <taxon>Coccidia</taxon>
        <taxon>Eucoccidiorida</taxon>
        <taxon>Eimeriorina</taxon>
        <taxon>Eimeriidae</taxon>
        <taxon>Eimeria</taxon>
    </lineage>
</organism>
<evidence type="ECO:0000256" key="1">
    <source>
        <dbReference type="SAM" id="SignalP"/>
    </source>
</evidence>
<evidence type="ECO:0000313" key="2">
    <source>
        <dbReference type="EMBL" id="CDJ31546.1"/>
    </source>
</evidence>
<reference evidence="2" key="1">
    <citation type="submission" date="2013-10" db="EMBL/GenBank/DDBJ databases">
        <title>Genomic analysis of the causative agents of coccidiosis in chickens.</title>
        <authorList>
            <person name="Reid A.J."/>
            <person name="Blake D."/>
            <person name="Billington K."/>
            <person name="Browne H."/>
            <person name="Dunn M."/>
            <person name="Hung S."/>
            <person name="Kawahara F."/>
            <person name="Miranda-Saavedra D."/>
            <person name="Mourier T."/>
            <person name="Nagra H."/>
            <person name="Otto T.D."/>
            <person name="Rawlings N."/>
            <person name="Sanchez A."/>
            <person name="Sanders M."/>
            <person name="Subramaniam C."/>
            <person name="Tay Y."/>
            <person name="Dear P."/>
            <person name="Doerig C."/>
            <person name="Gruber A."/>
            <person name="Parkinson J."/>
            <person name="Shirley M."/>
            <person name="Wan K.L."/>
            <person name="Berriman M."/>
            <person name="Tomley F."/>
            <person name="Pain A."/>
        </authorList>
    </citation>
    <scope>NUCLEOTIDE SEQUENCE [LARGE SCALE GENOMIC DNA]</scope>
    <source>
        <strain evidence="2">Houghton</strain>
    </source>
</reference>
<sequence>MPALRLLTVASASLFLLAKASGDPSQTTGEQTEYAVTLDHEGACLSEINAARKKAGFNDFIVAKTGDALTRLPAGGSPEEEGEADWAWQPVCDVLIPVSRSLL</sequence>
<proteinExistence type="predicted"/>
<dbReference type="Proteomes" id="UP000030744">
    <property type="component" value="Unassembled WGS sequence"/>
</dbReference>
<dbReference type="VEuPathDB" id="ToxoDB:EMH_0009450"/>
<feature type="signal peptide" evidence="1">
    <location>
        <begin position="1"/>
        <end position="22"/>
    </location>
</feature>
<dbReference type="InterPro" id="IPR021288">
    <property type="entry name" value="Surface_antigen"/>
</dbReference>
<name>U6K3I9_9EIME</name>
<keyword evidence="1" id="KW-0732">Signal</keyword>
<dbReference type="RefSeq" id="XP_013354111.1">
    <property type="nucleotide sequence ID" value="XM_013498657.1"/>
</dbReference>
<dbReference type="AlphaFoldDB" id="U6K3I9"/>
<feature type="chain" id="PRO_5004672924" evidence="1">
    <location>
        <begin position="23"/>
        <end position="103"/>
    </location>
</feature>
<dbReference type="EMBL" id="HG683368">
    <property type="protein sequence ID" value="CDJ31546.1"/>
    <property type="molecule type" value="Genomic_DNA"/>
</dbReference>
<evidence type="ECO:0000313" key="3">
    <source>
        <dbReference type="Proteomes" id="UP000030744"/>
    </source>
</evidence>
<accession>U6K3I9</accession>
<protein>
    <submittedName>
        <fullName evidence="2">SAG family member</fullName>
    </submittedName>
</protein>
<dbReference type="GeneID" id="25375932"/>
<dbReference type="Pfam" id="PF11054">
    <property type="entry name" value="Surface_antigen"/>
    <property type="match status" value="1"/>
</dbReference>